<dbReference type="InterPro" id="IPR055302">
    <property type="entry name" value="F-box_dom-containing"/>
</dbReference>
<dbReference type="InterPro" id="IPR032675">
    <property type="entry name" value="LRR_dom_sf"/>
</dbReference>
<organism evidence="1">
    <name type="scientific">Aegilops tauschii</name>
    <name type="common">Tausch's goatgrass</name>
    <name type="synonym">Aegilops squarrosa</name>
    <dbReference type="NCBI Taxonomy" id="37682"/>
    <lineage>
        <taxon>Eukaryota</taxon>
        <taxon>Viridiplantae</taxon>
        <taxon>Streptophyta</taxon>
        <taxon>Embryophyta</taxon>
        <taxon>Tracheophyta</taxon>
        <taxon>Spermatophyta</taxon>
        <taxon>Magnoliopsida</taxon>
        <taxon>Liliopsida</taxon>
        <taxon>Poales</taxon>
        <taxon>Poaceae</taxon>
        <taxon>BOP clade</taxon>
        <taxon>Pooideae</taxon>
        <taxon>Triticodae</taxon>
        <taxon>Triticeae</taxon>
        <taxon>Triticinae</taxon>
        <taxon>Aegilops</taxon>
    </lineage>
</organism>
<dbReference type="PANTHER" id="PTHR32141:SF26">
    <property type="entry name" value="OS08G0328600 PROTEIN"/>
    <property type="match status" value="1"/>
</dbReference>
<sequence>MEAELTALDTATVEAEWLRELLMDLPVVEKPVPAILMNCDNQTVIAKVNNSKDNAKQKPGRSLYKGTITKCDRYCIEEDGDDRRWSDRDHSVIAVLLSHRAARCIEELRLVANDWSSDTYHDGEICCWNRVGVYTLTLDSLPSNNLRVLDLTNCSGLYLPTHAAAVMLPRLSSLRLRHCTQYLESLQKVIDVVPTLTVVRLESVLIKVTDDATSQCDAARDWGYDGVPDYKQDARCRLRCPAATVLTLEGCKWEEDENLRRRRHHGYYDDDKSTPLIAVEIDSPRLRRFRYMGLLRPFTFSPQPPELEQMDLHFFPGKKRNMDPCGNLETFWRFVGSFTSTKKMNLRLNHLEDVAVLNEARRCLELEGVRRGRGKTAAPAIANLLRCSNALHDLRINLTTEHEDAYKQERYITEFLEWKFRHDRDKSMDRFDRCDDSFSLEGDEETISVAYDDVPEIPGLSRRSFECLQSSLRRVALRFWPEKSNCLGIKLIKFFAENAMILEEMHIDAGNGKLCEHVNHTIETWINHSSKSRNL</sequence>
<dbReference type="AlphaFoldDB" id="M8AWM8"/>
<dbReference type="Gene3D" id="3.80.10.10">
    <property type="entry name" value="Ribonuclease Inhibitor"/>
    <property type="match status" value="1"/>
</dbReference>
<dbReference type="PANTHER" id="PTHR32141">
    <property type="match status" value="1"/>
</dbReference>
<name>M8AWM8_AEGTA</name>
<accession>M8AWM8</accession>
<proteinExistence type="predicted"/>
<dbReference type="SUPFAM" id="SSF52047">
    <property type="entry name" value="RNI-like"/>
    <property type="match status" value="1"/>
</dbReference>
<protein>
    <submittedName>
        <fullName evidence="1">Uncharacterized protein</fullName>
    </submittedName>
</protein>
<evidence type="ECO:0000313" key="1">
    <source>
        <dbReference type="EnsemblPlants" id="EMT05819"/>
    </source>
</evidence>
<dbReference type="EnsemblPlants" id="EMT05819">
    <property type="protein sequence ID" value="EMT05819"/>
    <property type="gene ID" value="F775_04231"/>
</dbReference>
<reference evidence="1" key="1">
    <citation type="submission" date="2015-06" db="UniProtKB">
        <authorList>
            <consortium name="EnsemblPlants"/>
        </authorList>
    </citation>
    <scope>IDENTIFICATION</scope>
</reference>